<proteinExistence type="predicted"/>
<dbReference type="OrthoDB" id="277550at2"/>
<reference evidence="2 3" key="1">
    <citation type="submission" date="2016-01" db="EMBL/GenBank/DDBJ databases">
        <title>Whole genome sequencing of Myroides marinus L41.</title>
        <authorList>
            <person name="Hong K.W."/>
        </authorList>
    </citation>
    <scope>NUCLEOTIDE SEQUENCE [LARGE SCALE GENOMIC DNA]</scope>
    <source>
        <strain evidence="2 3">L41</strain>
    </source>
</reference>
<dbReference type="InterPro" id="IPR025357">
    <property type="entry name" value="DUF4261"/>
</dbReference>
<dbReference type="RefSeq" id="WP_038987756.1">
    <property type="nucleotide sequence ID" value="NZ_JACAJP010000009.1"/>
</dbReference>
<organism evidence="2 3">
    <name type="scientific">Myroides marinus</name>
    <dbReference type="NCBI Taxonomy" id="703342"/>
    <lineage>
        <taxon>Bacteria</taxon>
        <taxon>Pseudomonadati</taxon>
        <taxon>Bacteroidota</taxon>
        <taxon>Flavobacteriia</taxon>
        <taxon>Flavobacteriales</taxon>
        <taxon>Flavobacteriaceae</taxon>
        <taxon>Myroides</taxon>
    </lineage>
</organism>
<evidence type="ECO:0000313" key="2">
    <source>
        <dbReference type="EMBL" id="KZE78760.1"/>
    </source>
</evidence>
<keyword evidence="3" id="KW-1185">Reference proteome</keyword>
<dbReference type="Pfam" id="PF14080">
    <property type="entry name" value="DUF4261"/>
    <property type="match status" value="1"/>
</dbReference>
<sequence>MGSKKLGNNPKMMMFRLLFEDKPTIDLNAVLGELHKVFPNVTFEKKANVFTFPDCEVEFEEGIVPAQCVVMHAEDDSVKNIGDKYKEQNWHWEEGTEALEKCKHEVLVTDFLSRSLEPRIRIVLMQQMLFAMAKVSQPAVIVSEHAEKLIDPAVFMQDCLDPNYVALDLMVNVRLYNINQPEYKNLLMDTIGLHALGVSDFQFFFDDDTLVNDIANRLWDYAYYLMEAGDVIEDGHTIEGLVVGSKWKCHKEFSTSQPRRTVINLEMD</sequence>
<protein>
    <recommendedName>
        <fullName evidence="1">DUF4261 domain-containing protein</fullName>
    </recommendedName>
</protein>
<comment type="caution">
    <text evidence="2">The sequence shown here is derived from an EMBL/GenBank/DDBJ whole genome shotgun (WGS) entry which is preliminary data.</text>
</comment>
<evidence type="ECO:0000259" key="1">
    <source>
        <dbReference type="Pfam" id="PF14080"/>
    </source>
</evidence>
<name>A0A163Y1F9_9FLAO</name>
<dbReference type="Proteomes" id="UP000076630">
    <property type="component" value="Unassembled WGS sequence"/>
</dbReference>
<accession>A0A163Y1F9</accession>
<dbReference type="EMBL" id="LQNU01000062">
    <property type="protein sequence ID" value="KZE78760.1"/>
    <property type="molecule type" value="Genomic_DNA"/>
</dbReference>
<gene>
    <name evidence="2" type="ORF">AV926_11960</name>
</gene>
<evidence type="ECO:0000313" key="3">
    <source>
        <dbReference type="Proteomes" id="UP000076630"/>
    </source>
</evidence>
<dbReference type="AlphaFoldDB" id="A0A163Y1F9"/>
<feature type="domain" description="DUF4261" evidence="1">
    <location>
        <begin position="189"/>
        <end position="266"/>
    </location>
</feature>